<dbReference type="SUPFAM" id="SSF56399">
    <property type="entry name" value="ADP-ribosylation"/>
    <property type="match status" value="1"/>
</dbReference>
<keyword evidence="11" id="KW-1185">Reference proteome</keyword>
<feature type="domain" description="Macro" evidence="9">
    <location>
        <begin position="176"/>
        <end position="349"/>
    </location>
</feature>
<dbReference type="GO" id="GO:0005634">
    <property type="term" value="C:nucleus"/>
    <property type="evidence" value="ECO:0007669"/>
    <property type="project" value="UniProtKB-SubCell"/>
</dbReference>
<comment type="similarity">
    <text evidence="6">Belongs to the ARTD/PARP family.</text>
</comment>
<dbReference type="CDD" id="cd01439">
    <property type="entry name" value="TCCD_inducible_PARP_like"/>
    <property type="match status" value="1"/>
</dbReference>
<dbReference type="InterPro" id="IPR052056">
    <property type="entry name" value="Mono-ARTD/PARP"/>
</dbReference>
<evidence type="ECO:0000256" key="1">
    <source>
        <dbReference type="ARBA" id="ARBA00004123"/>
    </source>
</evidence>
<dbReference type="Ensembl" id="ENSLLET00000020189.1">
    <property type="protein sequence ID" value="ENSLLEP00000019422.1"/>
    <property type="gene ID" value="ENSLLEG00000012309.1"/>
</dbReference>
<dbReference type="SUPFAM" id="SSF52949">
    <property type="entry name" value="Macro domain-like"/>
    <property type="match status" value="2"/>
</dbReference>
<keyword evidence="3 7" id="KW-0808">Transferase</keyword>
<dbReference type="InterPro" id="IPR002589">
    <property type="entry name" value="Macro_dom"/>
</dbReference>
<dbReference type="GO" id="GO:1990404">
    <property type="term" value="F:NAD+-protein mono-ADP-ribosyltransferase activity"/>
    <property type="evidence" value="ECO:0007669"/>
    <property type="project" value="TreeGrafter"/>
</dbReference>
<dbReference type="GO" id="GO:0070212">
    <property type="term" value="P:protein poly-ADP-ribosylation"/>
    <property type="evidence" value="ECO:0007669"/>
    <property type="project" value="TreeGrafter"/>
</dbReference>
<dbReference type="InterPro" id="IPR043472">
    <property type="entry name" value="Macro_dom-like"/>
</dbReference>
<dbReference type="GO" id="GO:0003950">
    <property type="term" value="F:NAD+ poly-ADP-ribosyltransferase activity"/>
    <property type="evidence" value="ECO:0007669"/>
    <property type="project" value="UniProtKB-UniRule"/>
</dbReference>
<dbReference type="GO" id="GO:0005737">
    <property type="term" value="C:cytoplasm"/>
    <property type="evidence" value="ECO:0007669"/>
    <property type="project" value="TreeGrafter"/>
</dbReference>
<dbReference type="Pfam" id="PF01661">
    <property type="entry name" value="Macro"/>
    <property type="match status" value="2"/>
</dbReference>
<dbReference type="GO" id="GO:0010629">
    <property type="term" value="P:negative regulation of gene expression"/>
    <property type="evidence" value="ECO:0007669"/>
    <property type="project" value="TreeGrafter"/>
</dbReference>
<organism evidence="10 11">
    <name type="scientific">Leptobrachium leishanense</name>
    <name type="common">Leishan spiny toad</name>
    <dbReference type="NCBI Taxonomy" id="445787"/>
    <lineage>
        <taxon>Eukaryota</taxon>
        <taxon>Metazoa</taxon>
        <taxon>Chordata</taxon>
        <taxon>Craniata</taxon>
        <taxon>Vertebrata</taxon>
        <taxon>Euteleostomi</taxon>
        <taxon>Amphibia</taxon>
        <taxon>Batrachia</taxon>
        <taxon>Anura</taxon>
        <taxon>Pelobatoidea</taxon>
        <taxon>Megophryidae</taxon>
        <taxon>Leptobrachium</taxon>
    </lineage>
</organism>
<dbReference type="PROSITE" id="PS51059">
    <property type="entry name" value="PARP_CATALYTIC"/>
    <property type="match status" value="1"/>
</dbReference>
<dbReference type="OrthoDB" id="6133115at2759"/>
<evidence type="ECO:0000259" key="9">
    <source>
        <dbReference type="PROSITE" id="PS51154"/>
    </source>
</evidence>
<reference evidence="10" key="2">
    <citation type="submission" date="2025-09" db="UniProtKB">
        <authorList>
            <consortium name="Ensembl"/>
        </authorList>
    </citation>
    <scope>IDENTIFICATION</scope>
</reference>
<dbReference type="Gene3D" id="3.40.220.10">
    <property type="entry name" value="Leucine Aminopeptidase, subunit E, domain 1"/>
    <property type="match status" value="2"/>
</dbReference>
<keyword evidence="2 7" id="KW-0328">Glycosyltransferase</keyword>
<dbReference type="SMART" id="SM00506">
    <property type="entry name" value="A1pp"/>
    <property type="match status" value="2"/>
</dbReference>
<dbReference type="EC" id="2.4.2.-" evidence="7"/>
<comment type="subcellular location">
    <subcellularLocation>
        <location evidence="1">Nucleus</location>
    </subcellularLocation>
</comment>
<dbReference type="PANTHER" id="PTHR14453:SF108">
    <property type="entry name" value="POLY [ADP-RIBOSE] POLYMERASE"/>
    <property type="match status" value="1"/>
</dbReference>
<dbReference type="GeneTree" id="ENSGT00940000154311"/>
<evidence type="ECO:0000256" key="4">
    <source>
        <dbReference type="ARBA" id="ARBA00023027"/>
    </source>
</evidence>
<accession>A0A8C5MTE4</accession>
<evidence type="ECO:0000256" key="6">
    <source>
        <dbReference type="ARBA" id="ARBA00024347"/>
    </source>
</evidence>
<reference evidence="10" key="1">
    <citation type="submission" date="2025-08" db="UniProtKB">
        <authorList>
            <consortium name="Ensembl"/>
        </authorList>
    </citation>
    <scope>IDENTIFICATION</scope>
</reference>
<dbReference type="Gene3D" id="3.90.228.10">
    <property type="match status" value="1"/>
</dbReference>
<evidence type="ECO:0000256" key="5">
    <source>
        <dbReference type="ARBA" id="ARBA00023242"/>
    </source>
</evidence>
<dbReference type="Proteomes" id="UP000694569">
    <property type="component" value="Unplaced"/>
</dbReference>
<dbReference type="PROSITE" id="PS51154">
    <property type="entry name" value="MACRO"/>
    <property type="match status" value="2"/>
</dbReference>
<dbReference type="Pfam" id="PF00644">
    <property type="entry name" value="PARP"/>
    <property type="match status" value="1"/>
</dbReference>
<dbReference type="InterPro" id="IPR012317">
    <property type="entry name" value="Poly(ADP-ribose)pol_cat_dom"/>
</dbReference>
<evidence type="ECO:0000259" key="8">
    <source>
        <dbReference type="PROSITE" id="PS51059"/>
    </source>
</evidence>
<evidence type="ECO:0000256" key="7">
    <source>
        <dbReference type="RuleBase" id="RU362114"/>
    </source>
</evidence>
<evidence type="ECO:0000313" key="11">
    <source>
        <dbReference type="Proteomes" id="UP000694569"/>
    </source>
</evidence>
<dbReference type="AlphaFoldDB" id="A0A8C5MTE4"/>
<evidence type="ECO:0000256" key="3">
    <source>
        <dbReference type="ARBA" id="ARBA00022679"/>
    </source>
</evidence>
<keyword evidence="4 7" id="KW-0520">NAD</keyword>
<evidence type="ECO:0000256" key="2">
    <source>
        <dbReference type="ARBA" id="ARBA00022676"/>
    </source>
</evidence>
<keyword evidence="5" id="KW-0539">Nucleus</keyword>
<feature type="domain" description="Macro" evidence="9">
    <location>
        <begin position="1"/>
        <end position="174"/>
    </location>
</feature>
<feature type="domain" description="PARP catalytic" evidence="8">
    <location>
        <begin position="369"/>
        <end position="568"/>
    </location>
</feature>
<sequence>MHEPYELSIKETLVTLKNGDITKEDVQAVVNPNNSSLTQTFGISKVILEAGGAPLQEECKQQGKQLLGDIVVTGAGNLKWKYIIHVIEATQPASITKAVKKVLEVCDTKMLNSVAFPDIGTGAASLDPKESIKAILKGIREYLTEHHLSVPNISIVTFTPDVYQAYLEVMKTEKVQNPNLNFKVHDTTVELVNGDITEQAVDCILNLTNSTLNQNVGVSGAILSAAGPVVADECKRIGTINTEVAVTSGGNLKSKHIMHVIGPTIISGMAPSLDKILMECKARSFTTIALPAIGTGIARINPADSIEAILAGIDQCLAKMNDAVFTKILIIAYDKQVCIDYLKVFQARQQKDMQNSTINMKLLKERLQDPPNWSFMEDKEVYKDKPVHKDSAEFKSVEKKFLKSANNSRIEITGIKRIQNKELWRKYAFSKFFIDLRYPNQKNQKHLFHGTDYNTTRDINLYGFNRSYNGKNATVYGQGTYFARDASYSCIDTYSKIDDNGEKHVYQVAVITGKWCLGNWRCVEPPKTEDPNIRYDTTVDDVDNPTIFVVYHDYVAYPKYLISFKISK</sequence>
<proteinExistence type="inferred from homology"/>
<name>A0A8C5MTE4_9ANUR</name>
<protein>
    <recommendedName>
        <fullName evidence="7">Poly [ADP-ribose] polymerase</fullName>
        <shortName evidence="7">PARP</shortName>
        <ecNumber evidence="7">2.4.2.-</ecNumber>
    </recommendedName>
</protein>
<evidence type="ECO:0000313" key="10">
    <source>
        <dbReference type="Ensembl" id="ENSLLEP00000019422.1"/>
    </source>
</evidence>
<dbReference type="PANTHER" id="PTHR14453">
    <property type="entry name" value="PARP/ZINC FINGER CCCH TYPE DOMAIN CONTAINING PROTEIN"/>
    <property type="match status" value="1"/>
</dbReference>
<dbReference type="GO" id="GO:0003714">
    <property type="term" value="F:transcription corepressor activity"/>
    <property type="evidence" value="ECO:0007669"/>
    <property type="project" value="TreeGrafter"/>
</dbReference>